<feature type="region of interest" description="Disordered" evidence="1">
    <location>
        <begin position="1"/>
        <end position="36"/>
    </location>
</feature>
<protein>
    <submittedName>
        <fullName evidence="2">Uncharacterized protein</fullName>
    </submittedName>
</protein>
<proteinExistence type="predicted"/>
<keyword evidence="3" id="KW-1185">Reference proteome</keyword>
<accession>A0ABS6ARG9</accession>
<dbReference type="Proteomes" id="UP001166191">
    <property type="component" value="Unassembled WGS sequence"/>
</dbReference>
<organism evidence="2 3">
    <name type="scientific">Paracoccus marinaquae</name>
    <dbReference type="NCBI Taxonomy" id="2841926"/>
    <lineage>
        <taxon>Bacteria</taxon>
        <taxon>Pseudomonadati</taxon>
        <taxon>Pseudomonadota</taxon>
        <taxon>Alphaproteobacteria</taxon>
        <taxon>Rhodobacterales</taxon>
        <taxon>Paracoccaceae</taxon>
        <taxon>Paracoccus</taxon>
    </lineage>
</organism>
<dbReference type="EMBL" id="JAHKNG010000055">
    <property type="protein sequence ID" value="MBU3032091.1"/>
    <property type="molecule type" value="Genomic_DNA"/>
</dbReference>
<comment type="caution">
    <text evidence="2">The sequence shown here is derived from an EMBL/GenBank/DDBJ whole genome shotgun (WGS) entry which is preliminary data.</text>
</comment>
<evidence type="ECO:0000313" key="3">
    <source>
        <dbReference type="Proteomes" id="UP001166191"/>
    </source>
</evidence>
<feature type="compositionally biased region" description="Basic and acidic residues" evidence="1">
    <location>
        <begin position="1"/>
        <end position="16"/>
    </location>
</feature>
<evidence type="ECO:0000256" key="1">
    <source>
        <dbReference type="SAM" id="MobiDB-lite"/>
    </source>
</evidence>
<dbReference type="RefSeq" id="WP_216034694.1">
    <property type="nucleotide sequence ID" value="NZ_JAHKNG010000055.1"/>
</dbReference>
<name>A0ABS6ARG9_9RHOB</name>
<reference evidence="2" key="1">
    <citation type="submission" date="2021-06" db="EMBL/GenBank/DDBJ databases">
        <title>Paracoccus bacterium XHP0099 sp. nov., isolated from the surface waters of the Yellow Sea.</title>
        <authorList>
            <person name="Xue H."/>
            <person name="Zhang D."/>
        </authorList>
    </citation>
    <scope>NUCLEOTIDE SEQUENCE</scope>
    <source>
        <strain evidence="2">XHP0099</strain>
    </source>
</reference>
<evidence type="ECO:0000313" key="2">
    <source>
        <dbReference type="EMBL" id="MBU3032091.1"/>
    </source>
</evidence>
<sequence length="362" mass="40579">MRIPEGKTRTSGGDRTHIRHARRTGHSGAAPAVARRTDLQRLADSSPTVSQLSEYSQLAKATVTRSPASAATTPPLQPKLLSKDRLNVVGEHHDESRANETTEREIAQSEAGGGYWTEAEFRFHPLGILENDAGNTGSVQADPHIYRIAHRTQYMKKHASILKTFSVTVGKLLLLPTPMNLKFEHGYKPTLNASLRFINGIMDEFEQIEIELNALSGTDAQEMEFMQEHANFIELLKARLPVLMENWRGARDAVEALFEDKMNEALWRDVKQKVDSLLDAGVDEVVAAGEADFGNEQAIMQKRNIVMNTAAKLRSTEQGVWKIGDEHARDIMGRGKDLPYNLMDRDDFYKEPRYAARLKADD</sequence>
<gene>
    <name evidence="2" type="ORF">KNW02_18505</name>
</gene>